<dbReference type="EMBL" id="CM042883">
    <property type="protein sequence ID" value="KAI4375432.1"/>
    <property type="molecule type" value="Genomic_DNA"/>
</dbReference>
<name>A0ACB9R8R5_9MYRT</name>
<evidence type="ECO:0000313" key="1">
    <source>
        <dbReference type="EMBL" id="KAI4375432.1"/>
    </source>
</evidence>
<organism evidence="1 2">
    <name type="scientific">Melastoma candidum</name>
    <dbReference type="NCBI Taxonomy" id="119954"/>
    <lineage>
        <taxon>Eukaryota</taxon>
        <taxon>Viridiplantae</taxon>
        <taxon>Streptophyta</taxon>
        <taxon>Embryophyta</taxon>
        <taxon>Tracheophyta</taxon>
        <taxon>Spermatophyta</taxon>
        <taxon>Magnoliopsida</taxon>
        <taxon>eudicotyledons</taxon>
        <taxon>Gunneridae</taxon>
        <taxon>Pentapetalae</taxon>
        <taxon>rosids</taxon>
        <taxon>malvids</taxon>
        <taxon>Myrtales</taxon>
        <taxon>Melastomataceae</taxon>
        <taxon>Melastomatoideae</taxon>
        <taxon>Melastomateae</taxon>
        <taxon>Melastoma</taxon>
    </lineage>
</organism>
<evidence type="ECO:0000313" key="2">
    <source>
        <dbReference type="Proteomes" id="UP001057402"/>
    </source>
</evidence>
<comment type="caution">
    <text evidence="1">The sequence shown here is derived from an EMBL/GenBank/DDBJ whole genome shotgun (WGS) entry which is preliminary data.</text>
</comment>
<protein>
    <submittedName>
        <fullName evidence="1">Uncharacterized protein</fullName>
    </submittedName>
</protein>
<accession>A0ACB9R8R5</accession>
<proteinExistence type="predicted"/>
<reference evidence="2" key="1">
    <citation type="journal article" date="2023" name="Front. Plant Sci.">
        <title>Chromosomal-level genome assembly of Melastoma candidum provides insights into trichome evolution.</title>
        <authorList>
            <person name="Zhong Y."/>
            <person name="Wu W."/>
            <person name="Sun C."/>
            <person name="Zou P."/>
            <person name="Liu Y."/>
            <person name="Dai S."/>
            <person name="Zhou R."/>
        </authorList>
    </citation>
    <scope>NUCLEOTIDE SEQUENCE [LARGE SCALE GENOMIC DNA]</scope>
</reference>
<gene>
    <name evidence="1" type="ORF">MLD38_013298</name>
</gene>
<sequence>MGAHGISPSSPWDQPFTAEELDEIDAAADSVSATRPSRKRVSVSDPQHARRSLRLRRLPPSFSSPDFSGNTKESYPVMTFEGRISYSQTSKDVEKAAAELLKEINMLKLKNSRVVLGFDIEWKPTFRKGCAPGKAALMQICCSASFCYAMHIFHSGITPTLKHILEDDSVLKVGAGIANDATKIARDYDVSLQGFKELSDVAKKKLVDRTWGLSSLVKSVMHMELLKPKTIRLGNWEAAVLSEEKLNYAATDAFASWRLYHVLDSLPDVKHQH</sequence>
<keyword evidence="2" id="KW-1185">Reference proteome</keyword>
<dbReference type="Proteomes" id="UP001057402">
    <property type="component" value="Chromosome 4"/>
</dbReference>